<sequence length="138" mass="16019">MTTKHITTQKLITQYGTINKVNHFKYLGEIIEPTGTERLAQKTTGAQNEESIWEIANIYNKKCLSINTKVRHYTTVIKPEVLYASETLNLNCRGVLENIKKAERKIVRKIPPKTHREGYRLQSHTVTERYSNIEADFQ</sequence>
<keyword evidence="2" id="KW-1185">Reference proteome</keyword>
<dbReference type="InParanoid" id="A0A482XPJ0"/>
<evidence type="ECO:0000313" key="2">
    <source>
        <dbReference type="Proteomes" id="UP000291343"/>
    </source>
</evidence>
<comment type="caution">
    <text evidence="1">The sequence shown here is derived from an EMBL/GenBank/DDBJ whole genome shotgun (WGS) entry which is preliminary data.</text>
</comment>
<gene>
    <name evidence="1" type="ORF">LSTR_LSTR006056</name>
</gene>
<organism evidence="1 2">
    <name type="scientific">Laodelphax striatellus</name>
    <name type="common">Small brown planthopper</name>
    <name type="synonym">Delphax striatella</name>
    <dbReference type="NCBI Taxonomy" id="195883"/>
    <lineage>
        <taxon>Eukaryota</taxon>
        <taxon>Metazoa</taxon>
        <taxon>Ecdysozoa</taxon>
        <taxon>Arthropoda</taxon>
        <taxon>Hexapoda</taxon>
        <taxon>Insecta</taxon>
        <taxon>Pterygota</taxon>
        <taxon>Neoptera</taxon>
        <taxon>Paraneoptera</taxon>
        <taxon>Hemiptera</taxon>
        <taxon>Auchenorrhyncha</taxon>
        <taxon>Fulgoroidea</taxon>
        <taxon>Delphacidae</taxon>
        <taxon>Criomorphinae</taxon>
        <taxon>Laodelphax</taxon>
    </lineage>
</organism>
<reference evidence="1 2" key="1">
    <citation type="journal article" date="2017" name="Gigascience">
        <title>Genome sequence of the small brown planthopper, Laodelphax striatellus.</title>
        <authorList>
            <person name="Zhu J."/>
            <person name="Jiang F."/>
            <person name="Wang X."/>
            <person name="Yang P."/>
            <person name="Bao Y."/>
            <person name="Zhao W."/>
            <person name="Wang W."/>
            <person name="Lu H."/>
            <person name="Wang Q."/>
            <person name="Cui N."/>
            <person name="Li J."/>
            <person name="Chen X."/>
            <person name="Luo L."/>
            <person name="Yu J."/>
            <person name="Kang L."/>
            <person name="Cui F."/>
        </authorList>
    </citation>
    <scope>NUCLEOTIDE SEQUENCE [LARGE SCALE GENOMIC DNA]</scope>
    <source>
        <strain evidence="1">Lst14</strain>
    </source>
</reference>
<evidence type="ECO:0000313" key="1">
    <source>
        <dbReference type="EMBL" id="RZF47792.1"/>
    </source>
</evidence>
<accession>A0A482XPJ0</accession>
<dbReference type="EMBL" id="QKKF02003370">
    <property type="protein sequence ID" value="RZF47792.1"/>
    <property type="molecule type" value="Genomic_DNA"/>
</dbReference>
<dbReference type="Proteomes" id="UP000291343">
    <property type="component" value="Unassembled WGS sequence"/>
</dbReference>
<proteinExistence type="predicted"/>
<protein>
    <submittedName>
        <fullName evidence="1">Uncharacterized protein</fullName>
    </submittedName>
</protein>
<dbReference type="OrthoDB" id="6765465at2759"/>
<dbReference type="AlphaFoldDB" id="A0A482XPJ0"/>
<name>A0A482XPJ0_LAOST</name>